<reference evidence="1" key="1">
    <citation type="journal article" date="2021" name="PeerJ">
        <title>Extensive microbial diversity within the chicken gut microbiome revealed by metagenomics and culture.</title>
        <authorList>
            <person name="Gilroy R."/>
            <person name="Ravi A."/>
            <person name="Getino M."/>
            <person name="Pursley I."/>
            <person name="Horton D.L."/>
            <person name="Alikhan N.F."/>
            <person name="Baker D."/>
            <person name="Gharbi K."/>
            <person name="Hall N."/>
            <person name="Watson M."/>
            <person name="Adriaenssens E.M."/>
            <person name="Foster-Nyarko E."/>
            <person name="Jarju S."/>
            <person name="Secka A."/>
            <person name="Antonio M."/>
            <person name="Oren A."/>
            <person name="Chaudhuri R.R."/>
            <person name="La Ragione R."/>
            <person name="Hildebrand F."/>
            <person name="Pallen M.J."/>
        </authorList>
    </citation>
    <scope>NUCLEOTIDE SEQUENCE</scope>
    <source>
        <strain evidence="1">CHK174-6876</strain>
    </source>
</reference>
<evidence type="ECO:0000313" key="1">
    <source>
        <dbReference type="EMBL" id="HJE98374.1"/>
    </source>
</evidence>
<comment type="caution">
    <text evidence="1">The sequence shown here is derived from an EMBL/GenBank/DDBJ whole genome shotgun (WGS) entry which is preliminary data.</text>
</comment>
<sequence length="91" mass="11002">MNTYVEVIFQTKKLCQIAKVKFQDNNLYLTFPRLSQLYRHIIIPLEKINSFTKIDYFGTTQLCFYYGDYEYILFESGLGTFEFLEDHFPMR</sequence>
<gene>
    <name evidence="1" type="ORF">K8V00_12230</name>
</gene>
<dbReference type="Proteomes" id="UP000707535">
    <property type="component" value="Unassembled WGS sequence"/>
</dbReference>
<dbReference type="AlphaFoldDB" id="A0A921FB34"/>
<protein>
    <submittedName>
        <fullName evidence="1">Uncharacterized protein</fullName>
    </submittedName>
</protein>
<name>A0A921FB34_9LACO</name>
<dbReference type="EMBL" id="DYXG01000125">
    <property type="protein sequence ID" value="HJE98374.1"/>
    <property type="molecule type" value="Genomic_DNA"/>
</dbReference>
<evidence type="ECO:0000313" key="2">
    <source>
        <dbReference type="Proteomes" id="UP000707535"/>
    </source>
</evidence>
<proteinExistence type="predicted"/>
<reference evidence="1" key="2">
    <citation type="submission" date="2021-09" db="EMBL/GenBank/DDBJ databases">
        <authorList>
            <person name="Gilroy R."/>
        </authorList>
    </citation>
    <scope>NUCLEOTIDE SEQUENCE</scope>
    <source>
        <strain evidence="1">CHK174-6876</strain>
    </source>
</reference>
<accession>A0A921FB34</accession>
<organism evidence="1 2">
    <name type="scientific">Ligilactobacillus acidipiscis</name>
    <dbReference type="NCBI Taxonomy" id="89059"/>
    <lineage>
        <taxon>Bacteria</taxon>
        <taxon>Bacillati</taxon>
        <taxon>Bacillota</taxon>
        <taxon>Bacilli</taxon>
        <taxon>Lactobacillales</taxon>
        <taxon>Lactobacillaceae</taxon>
        <taxon>Ligilactobacillus</taxon>
    </lineage>
</organism>